<reference evidence="1 2" key="1">
    <citation type="submission" date="2019-06" db="EMBL/GenBank/DDBJ databases">
        <title>Lysobacter alkalisoli sp. nov. isolated from saline soil.</title>
        <authorList>
            <person name="Sun J.-Q."/>
            <person name="Xu L."/>
        </authorList>
    </citation>
    <scope>NUCLEOTIDE SEQUENCE [LARGE SCALE GENOMIC DNA]</scope>
    <source>
        <strain evidence="1 2">JCM 31130</strain>
    </source>
</reference>
<evidence type="ECO:0000313" key="1">
    <source>
        <dbReference type="EMBL" id="TQD42365.1"/>
    </source>
</evidence>
<dbReference type="EMBL" id="VICE01000108">
    <property type="protein sequence ID" value="TQD42365.1"/>
    <property type="molecule type" value="Genomic_DNA"/>
</dbReference>
<organism evidence="1 2">
    <name type="scientific">Marilutibacter aestuarii</name>
    <dbReference type="NCBI Taxonomy" id="1706195"/>
    <lineage>
        <taxon>Bacteria</taxon>
        <taxon>Pseudomonadati</taxon>
        <taxon>Pseudomonadota</taxon>
        <taxon>Gammaproteobacteria</taxon>
        <taxon>Lysobacterales</taxon>
        <taxon>Lysobacteraceae</taxon>
        <taxon>Marilutibacter</taxon>
    </lineage>
</organism>
<evidence type="ECO:0000313" key="2">
    <source>
        <dbReference type="Proteomes" id="UP000318212"/>
    </source>
</evidence>
<accession>A0A508A5W4</accession>
<name>A0A508A5W4_9GAMM</name>
<keyword evidence="2" id="KW-1185">Reference proteome</keyword>
<dbReference type="AlphaFoldDB" id="A0A508A5W4"/>
<comment type="caution">
    <text evidence="1">The sequence shown here is derived from an EMBL/GenBank/DDBJ whole genome shotgun (WGS) entry which is preliminary data.</text>
</comment>
<sequence>MNSKISEAFEAKPIVEEVLTVTRFLKLSVEEKQRVKESQIVPPRLGASGFGGILVRYKLPQYRVGP</sequence>
<protein>
    <submittedName>
        <fullName evidence="1">Uncharacterized protein</fullName>
    </submittedName>
</protein>
<dbReference type="OrthoDB" id="5657091at2"/>
<proteinExistence type="predicted"/>
<dbReference type="Proteomes" id="UP000318212">
    <property type="component" value="Unassembled WGS sequence"/>
</dbReference>
<dbReference type="RefSeq" id="WP_141519001.1">
    <property type="nucleotide sequence ID" value="NZ_VICE01000108.1"/>
</dbReference>
<gene>
    <name evidence="1" type="ORF">FKV25_11820</name>
</gene>